<dbReference type="SUPFAM" id="SSF52058">
    <property type="entry name" value="L domain-like"/>
    <property type="match status" value="1"/>
</dbReference>
<dbReference type="GeneID" id="30996186"/>
<dbReference type="EMBL" id="KV454543">
    <property type="protein sequence ID" value="ODV66100.1"/>
    <property type="molecule type" value="Genomic_DNA"/>
</dbReference>
<dbReference type="RefSeq" id="XP_020075167.1">
    <property type="nucleotide sequence ID" value="XM_020221637.1"/>
</dbReference>
<accession>A0A1E4RFR4</accession>
<evidence type="ECO:0000313" key="2">
    <source>
        <dbReference type="Proteomes" id="UP000095085"/>
    </source>
</evidence>
<proteinExistence type="predicted"/>
<dbReference type="Gene3D" id="3.80.10.10">
    <property type="entry name" value="Ribonuclease Inhibitor"/>
    <property type="match status" value="1"/>
</dbReference>
<sequence length="292" mass="34067">MVLLSVHTEDENTNCSVVWPHSLESMKFTRCNVDDRILKQLDSIGWPANLRHLELFDLEFSSLAFLNNLPQTLDELNMVYCYSAQFSAFEDSPKRIQFPKYLRRLNLASCRIGSLSILEFPPFLRELDLSGDRLHDLLEYEGGDIRWIDLVYLESIVLKYNSISSLRSWFPPVSLKYLNLCGCDLSEITGEAPIFNERQNKVYSNLRRIDLTNTHLFRIDDLVCVPPNVYKLDLVCNTNLELIPLHLKFFTSRLCELDLYNTPFNDLSIHNSYFDDKIKYVTFPEGPFHEFS</sequence>
<organism evidence="1 2">
    <name type="scientific">Hyphopichia burtonii NRRL Y-1933</name>
    <dbReference type="NCBI Taxonomy" id="984485"/>
    <lineage>
        <taxon>Eukaryota</taxon>
        <taxon>Fungi</taxon>
        <taxon>Dikarya</taxon>
        <taxon>Ascomycota</taxon>
        <taxon>Saccharomycotina</taxon>
        <taxon>Pichiomycetes</taxon>
        <taxon>Debaryomycetaceae</taxon>
        <taxon>Hyphopichia</taxon>
    </lineage>
</organism>
<evidence type="ECO:0000313" key="1">
    <source>
        <dbReference type="EMBL" id="ODV66100.1"/>
    </source>
</evidence>
<keyword evidence="2" id="KW-1185">Reference proteome</keyword>
<gene>
    <name evidence="1" type="ORF">HYPBUDRAFT_153615</name>
</gene>
<reference evidence="2" key="1">
    <citation type="submission" date="2016-05" db="EMBL/GenBank/DDBJ databases">
        <title>Comparative genomics of biotechnologically important yeasts.</title>
        <authorList>
            <consortium name="DOE Joint Genome Institute"/>
            <person name="Riley R."/>
            <person name="Haridas S."/>
            <person name="Wolfe K.H."/>
            <person name="Lopes M.R."/>
            <person name="Hittinger C.T."/>
            <person name="Goker M."/>
            <person name="Salamov A."/>
            <person name="Wisecaver J."/>
            <person name="Long T.M."/>
            <person name="Aerts A.L."/>
            <person name="Barry K."/>
            <person name="Choi C."/>
            <person name="Clum A."/>
            <person name="Coughlan A.Y."/>
            <person name="Deshpande S."/>
            <person name="Douglass A.P."/>
            <person name="Hanson S.J."/>
            <person name="Klenk H.-P."/>
            <person name="Labutti K."/>
            <person name="Lapidus A."/>
            <person name="Lindquist E."/>
            <person name="Lipzen A."/>
            <person name="Meier-Kolthoff J.P."/>
            <person name="Ohm R.A."/>
            <person name="Otillar R.P."/>
            <person name="Pangilinan J."/>
            <person name="Peng Y."/>
            <person name="Rokas A."/>
            <person name="Rosa C.A."/>
            <person name="Scheuner C."/>
            <person name="Sibirny A.A."/>
            <person name="Slot J.C."/>
            <person name="Stielow J.B."/>
            <person name="Sun H."/>
            <person name="Kurtzman C.P."/>
            <person name="Blackwell M."/>
            <person name="Grigoriev I.V."/>
            <person name="Jeffries T.W."/>
        </authorList>
    </citation>
    <scope>NUCLEOTIDE SEQUENCE [LARGE SCALE GENOMIC DNA]</scope>
    <source>
        <strain evidence="2">NRRL Y-1933</strain>
    </source>
</reference>
<dbReference type="Proteomes" id="UP000095085">
    <property type="component" value="Unassembled WGS sequence"/>
</dbReference>
<dbReference type="InterPro" id="IPR032675">
    <property type="entry name" value="LRR_dom_sf"/>
</dbReference>
<dbReference type="OrthoDB" id="676979at2759"/>
<protein>
    <submittedName>
        <fullName evidence="1">L domain-like protein</fullName>
    </submittedName>
</protein>
<dbReference type="STRING" id="984485.A0A1E4RFR4"/>
<name>A0A1E4RFR4_9ASCO</name>
<dbReference type="AlphaFoldDB" id="A0A1E4RFR4"/>